<keyword evidence="1" id="KW-0175">Coiled coil</keyword>
<gene>
    <name evidence="3" type="ORF">M6D89_11160</name>
</gene>
<accession>A0A9X2I5K3</accession>
<feature type="transmembrane region" description="Helical" evidence="2">
    <location>
        <begin position="6"/>
        <end position="30"/>
    </location>
</feature>
<dbReference type="EMBL" id="JAMFTH010000003">
    <property type="protein sequence ID" value="MCP8899857.1"/>
    <property type="molecule type" value="Genomic_DNA"/>
</dbReference>
<feature type="coiled-coil region" evidence="1">
    <location>
        <begin position="166"/>
        <end position="207"/>
    </location>
</feature>
<dbReference type="RefSeq" id="WP_253968153.1">
    <property type="nucleotide sequence ID" value="NZ_JAMFTH010000003.1"/>
</dbReference>
<keyword evidence="2" id="KW-0812">Transmembrane</keyword>
<proteinExistence type="predicted"/>
<dbReference type="AlphaFoldDB" id="A0A9X2I5K3"/>
<dbReference type="Proteomes" id="UP001139319">
    <property type="component" value="Unassembled WGS sequence"/>
</dbReference>
<comment type="caution">
    <text evidence="3">The sequence shown here is derived from an EMBL/GenBank/DDBJ whole genome shotgun (WGS) entry which is preliminary data.</text>
</comment>
<feature type="coiled-coil region" evidence="1">
    <location>
        <begin position="286"/>
        <end position="353"/>
    </location>
</feature>
<keyword evidence="2" id="KW-0472">Membrane</keyword>
<evidence type="ECO:0000256" key="2">
    <source>
        <dbReference type="SAM" id="Phobius"/>
    </source>
</evidence>
<protein>
    <submittedName>
        <fullName evidence="3">Uncharacterized protein</fullName>
    </submittedName>
</protein>
<keyword evidence="2" id="KW-1133">Transmembrane helix</keyword>
<keyword evidence="4" id="KW-1185">Reference proteome</keyword>
<sequence length="590" mass="66282">MADVNLLVIILAQLLVLVLIAASVLLWWVIRLRRQTRRLMNLCQRLRAGRSTEPETPDSEREPTQEAAPDWAALAAQSLERYRHLTGKALGDYAPQDPFSARIASVRYQYLQAEQEANEATGEQAAWLVLERRVARLITLLLNNAKPVVEPENDRERLLRQRLKALRQVETDNKKLHSENATLARRIDKLNSYRRKYQALIAHLQRQTQTDDGRVSLSSVLASQDKHRDLVAKVHHQVHKADPDLYRDKRPVLAQVAALQDGAGAASRWLEQVQQAPNDDQQRAFVEKLRLTNQAQRKTIVELQGELRCLRRALRDAEEHSASDEVARLEQLVRETESCIQTLESEVDDLYAKLEVSVAPDSGGNDAVFLQLQVFAREVVSASSVEEVASLLARVFTALDWPLAFAVTHAGAQRFYNFSEYPDAGIKQTLATLEAEAEPVENERGLLLAVGALRALFPVQMQVSLRAAQLVEWSHFLGTLAELQLEHANDLYELQNHQLRIAELVTGVKESVANIEIQYAYGTEQAQVLVDNLIVEMRQLVAMAELEHGLSEVFEAAISEAADRFAILRQTGGVVDSEIAKLAQTLDQLD</sequence>
<reference evidence="3" key="2">
    <citation type="submission" date="2023-01" db="EMBL/GenBank/DDBJ databases">
        <title>Gilvimarinus xylanilyticus HB14 isolated from Caulerpa lentillifera aquaculture base in Hainan, China.</title>
        <authorList>
            <person name="Zhang Y.-J."/>
        </authorList>
    </citation>
    <scope>NUCLEOTIDE SEQUENCE</scope>
    <source>
        <strain evidence="3">HB14</strain>
    </source>
</reference>
<evidence type="ECO:0000313" key="3">
    <source>
        <dbReference type="EMBL" id="MCP8899857.1"/>
    </source>
</evidence>
<organism evidence="3 4">
    <name type="scientific">Gilvimarinus xylanilyticus</name>
    <dbReference type="NCBI Taxonomy" id="2944139"/>
    <lineage>
        <taxon>Bacteria</taxon>
        <taxon>Pseudomonadati</taxon>
        <taxon>Pseudomonadota</taxon>
        <taxon>Gammaproteobacteria</taxon>
        <taxon>Cellvibrionales</taxon>
        <taxon>Cellvibrionaceae</taxon>
        <taxon>Gilvimarinus</taxon>
    </lineage>
</organism>
<reference evidence="3" key="1">
    <citation type="submission" date="2022-05" db="EMBL/GenBank/DDBJ databases">
        <authorList>
            <person name="Sun H.-N."/>
        </authorList>
    </citation>
    <scope>NUCLEOTIDE SEQUENCE</scope>
    <source>
        <strain evidence="3">HB14</strain>
    </source>
</reference>
<evidence type="ECO:0000256" key="1">
    <source>
        <dbReference type="SAM" id="Coils"/>
    </source>
</evidence>
<evidence type="ECO:0000313" key="4">
    <source>
        <dbReference type="Proteomes" id="UP001139319"/>
    </source>
</evidence>
<name>A0A9X2I5K3_9GAMM</name>